<keyword evidence="3" id="KW-1185">Reference proteome</keyword>
<keyword evidence="1" id="KW-0732">Signal</keyword>
<name>A0A812LKD9_9DINO</name>
<feature type="chain" id="PRO_5032718100" evidence="1">
    <location>
        <begin position="18"/>
        <end position="143"/>
    </location>
</feature>
<sequence>TMLRLAIVLALAEAAGSFELTPEGYAEILATNSPEKKEEFIETVVTQQLHGFVTSDVGLKSFAETAPASWSALLSQLQQGLPWLCGGATGHLCDDPLTAPLGPDGWASVLRANVTARGILTKRIAEDRLNAKVRTGYFGHRLG</sequence>
<reference evidence="2" key="1">
    <citation type="submission" date="2021-02" db="EMBL/GenBank/DDBJ databases">
        <authorList>
            <person name="Dougan E. K."/>
            <person name="Rhodes N."/>
            <person name="Thang M."/>
            <person name="Chan C."/>
        </authorList>
    </citation>
    <scope>NUCLEOTIDE SEQUENCE</scope>
</reference>
<evidence type="ECO:0000256" key="1">
    <source>
        <dbReference type="SAM" id="SignalP"/>
    </source>
</evidence>
<gene>
    <name evidence="2" type="ORF">SNEC2469_LOCUS4463</name>
</gene>
<protein>
    <submittedName>
        <fullName evidence="2">Uncharacterized protein</fullName>
    </submittedName>
</protein>
<feature type="signal peptide" evidence="1">
    <location>
        <begin position="1"/>
        <end position="17"/>
    </location>
</feature>
<comment type="caution">
    <text evidence="2">The sequence shown here is derived from an EMBL/GenBank/DDBJ whole genome shotgun (WGS) entry which is preliminary data.</text>
</comment>
<accession>A0A812LKD9</accession>
<evidence type="ECO:0000313" key="2">
    <source>
        <dbReference type="EMBL" id="CAE7242124.1"/>
    </source>
</evidence>
<organism evidence="2 3">
    <name type="scientific">Symbiodinium necroappetens</name>
    <dbReference type="NCBI Taxonomy" id="1628268"/>
    <lineage>
        <taxon>Eukaryota</taxon>
        <taxon>Sar</taxon>
        <taxon>Alveolata</taxon>
        <taxon>Dinophyceae</taxon>
        <taxon>Suessiales</taxon>
        <taxon>Symbiodiniaceae</taxon>
        <taxon>Symbiodinium</taxon>
    </lineage>
</organism>
<dbReference type="Proteomes" id="UP000601435">
    <property type="component" value="Unassembled WGS sequence"/>
</dbReference>
<dbReference type="EMBL" id="CAJNJA010008987">
    <property type="protein sequence ID" value="CAE7242124.1"/>
    <property type="molecule type" value="Genomic_DNA"/>
</dbReference>
<evidence type="ECO:0000313" key="3">
    <source>
        <dbReference type="Proteomes" id="UP000601435"/>
    </source>
</evidence>
<proteinExistence type="predicted"/>
<feature type="non-terminal residue" evidence="2">
    <location>
        <position position="143"/>
    </location>
</feature>
<dbReference type="AlphaFoldDB" id="A0A812LKD9"/>